<evidence type="ECO:0000313" key="2">
    <source>
        <dbReference type="Proteomes" id="UP000076078"/>
    </source>
</evidence>
<dbReference type="EMBL" id="LODT01000039">
    <property type="protein sequence ID" value="KYQ89863.1"/>
    <property type="molecule type" value="Genomic_DNA"/>
</dbReference>
<accession>A0A151Z7C4</accession>
<dbReference type="Proteomes" id="UP000076078">
    <property type="component" value="Unassembled WGS sequence"/>
</dbReference>
<dbReference type="AlphaFoldDB" id="A0A151Z7C4"/>
<sequence>MRNMSWNKDPLYYGSGYPIRGISQLKLNNVSITLDSFSLLLDGCKQSLETLSMTYFHFLDNENDYNLVFDKLLKEFNGTLQCFKFSHFHIGPHQLIAFLNQFKVAKLKVKCQLFDISKNSHYTDCITISIDNPFIRNLKLEFEFNHNNTVFPLELKMNVPRLYINQSLSLSTTPTLILNEISILTVNLSTETLDISMVSKIIKLNSSKLKKVVIVNRLVHSNSTLSHLTQLHESILENTNIQ</sequence>
<keyword evidence="2" id="KW-1185">Reference proteome</keyword>
<name>A0A151Z7C4_TIELA</name>
<evidence type="ECO:0000313" key="1">
    <source>
        <dbReference type="EMBL" id="KYQ89863.1"/>
    </source>
</evidence>
<comment type="caution">
    <text evidence="1">The sequence shown here is derived from an EMBL/GenBank/DDBJ whole genome shotgun (WGS) entry which is preliminary data.</text>
</comment>
<dbReference type="InParanoid" id="A0A151Z7C4"/>
<gene>
    <name evidence="1" type="ORF">DLAC_09838</name>
</gene>
<reference evidence="1 2" key="1">
    <citation type="submission" date="2015-12" db="EMBL/GenBank/DDBJ databases">
        <title>Dictyostelia acquired genes for synthesis and detection of signals that induce cell-type specialization by lateral gene transfer from prokaryotes.</title>
        <authorList>
            <person name="Gloeckner G."/>
            <person name="Schaap P."/>
        </authorList>
    </citation>
    <scope>NUCLEOTIDE SEQUENCE [LARGE SCALE GENOMIC DNA]</scope>
    <source>
        <strain evidence="1 2">TK</strain>
    </source>
</reference>
<protein>
    <submittedName>
        <fullName evidence="1">Uncharacterized protein</fullName>
    </submittedName>
</protein>
<proteinExistence type="predicted"/>
<organism evidence="1 2">
    <name type="scientific">Tieghemostelium lacteum</name>
    <name type="common">Slime mold</name>
    <name type="synonym">Dictyostelium lacteum</name>
    <dbReference type="NCBI Taxonomy" id="361077"/>
    <lineage>
        <taxon>Eukaryota</taxon>
        <taxon>Amoebozoa</taxon>
        <taxon>Evosea</taxon>
        <taxon>Eumycetozoa</taxon>
        <taxon>Dictyostelia</taxon>
        <taxon>Dictyosteliales</taxon>
        <taxon>Raperosteliaceae</taxon>
        <taxon>Tieghemostelium</taxon>
    </lineage>
</organism>